<reference evidence="1 2" key="1">
    <citation type="submission" date="2017-04" db="EMBL/GenBank/DDBJ databases">
        <authorList>
            <person name="Afonso C.L."/>
            <person name="Miller P.J."/>
            <person name="Scott M.A."/>
            <person name="Spackman E."/>
            <person name="Goraichik I."/>
            <person name="Dimitrov K.M."/>
            <person name="Suarez D.L."/>
            <person name="Swayne D.E."/>
        </authorList>
    </citation>
    <scope>NUCLEOTIDE SEQUENCE [LARGE SCALE GENOMIC DNA]</scope>
    <source>
        <strain evidence="1 2">USBA 355</strain>
    </source>
</reference>
<sequence length="59" mass="6441">MAVQIEIITEEILVAYLRGGLSEAERREIEAAAIQDERIAEVLTRCRSIDEGLRAAGAA</sequence>
<keyword evidence="2" id="KW-1185">Reference proteome</keyword>
<dbReference type="Proteomes" id="UP000192917">
    <property type="component" value="Unassembled WGS sequence"/>
</dbReference>
<accession>A0A1Y6CT16</accession>
<dbReference type="EMBL" id="FWZX01000034">
    <property type="protein sequence ID" value="SMF75748.1"/>
    <property type="molecule type" value="Genomic_DNA"/>
</dbReference>
<organism evidence="1 2">
    <name type="scientific">Tistlia consotensis USBA 355</name>
    <dbReference type="NCBI Taxonomy" id="560819"/>
    <lineage>
        <taxon>Bacteria</taxon>
        <taxon>Pseudomonadati</taxon>
        <taxon>Pseudomonadota</taxon>
        <taxon>Alphaproteobacteria</taxon>
        <taxon>Rhodospirillales</taxon>
        <taxon>Rhodovibrionaceae</taxon>
        <taxon>Tistlia</taxon>
    </lineage>
</organism>
<dbReference type="STRING" id="560819.SAMN05428998_13464"/>
<gene>
    <name evidence="1" type="ORF">SAMN05428998_13464</name>
</gene>
<proteinExistence type="predicted"/>
<evidence type="ECO:0000313" key="2">
    <source>
        <dbReference type="Proteomes" id="UP000192917"/>
    </source>
</evidence>
<evidence type="ECO:0000313" key="1">
    <source>
        <dbReference type="EMBL" id="SMF75748.1"/>
    </source>
</evidence>
<dbReference type="RefSeq" id="WP_143596363.1">
    <property type="nucleotide sequence ID" value="NZ_FWZX01000034.1"/>
</dbReference>
<name>A0A1Y6CT16_9PROT</name>
<dbReference type="AlphaFoldDB" id="A0A1Y6CT16"/>
<protein>
    <recommendedName>
        <fullName evidence="3">Zinc-finger</fullName>
    </recommendedName>
</protein>
<evidence type="ECO:0008006" key="3">
    <source>
        <dbReference type="Google" id="ProtNLM"/>
    </source>
</evidence>